<dbReference type="InterPro" id="IPR003661">
    <property type="entry name" value="HisK_dim/P_dom"/>
</dbReference>
<dbReference type="InterPro" id="IPR036097">
    <property type="entry name" value="HisK_dim/P_sf"/>
</dbReference>
<keyword evidence="9" id="KW-0472">Membrane</keyword>
<feature type="transmembrane region" description="Helical" evidence="9">
    <location>
        <begin position="273"/>
        <end position="294"/>
    </location>
</feature>
<dbReference type="PRINTS" id="PR00344">
    <property type="entry name" value="BCTRLSENSOR"/>
</dbReference>
<dbReference type="OrthoDB" id="9804645at2"/>
<dbReference type="InterPro" id="IPR005467">
    <property type="entry name" value="His_kinase_dom"/>
</dbReference>
<feature type="transmembrane region" description="Helical" evidence="9">
    <location>
        <begin position="200"/>
        <end position="219"/>
    </location>
</feature>
<evidence type="ECO:0000256" key="3">
    <source>
        <dbReference type="ARBA" id="ARBA00022553"/>
    </source>
</evidence>
<dbReference type="PANTHER" id="PTHR43065:SF10">
    <property type="entry name" value="PEROXIDE STRESS-ACTIVATED HISTIDINE KINASE MAK3"/>
    <property type="match status" value="1"/>
</dbReference>
<dbReference type="SMART" id="SM00387">
    <property type="entry name" value="HATPase_c"/>
    <property type="match status" value="1"/>
</dbReference>
<dbReference type="InterPro" id="IPR036890">
    <property type="entry name" value="HATPase_C_sf"/>
</dbReference>
<dbReference type="PANTHER" id="PTHR43065">
    <property type="entry name" value="SENSOR HISTIDINE KINASE"/>
    <property type="match status" value="1"/>
</dbReference>
<evidence type="ECO:0000256" key="1">
    <source>
        <dbReference type="ARBA" id="ARBA00000085"/>
    </source>
</evidence>
<dbReference type="GO" id="GO:0000155">
    <property type="term" value="F:phosphorelay sensor kinase activity"/>
    <property type="evidence" value="ECO:0007669"/>
    <property type="project" value="InterPro"/>
</dbReference>
<dbReference type="PROSITE" id="PS50109">
    <property type="entry name" value="HIS_KIN"/>
    <property type="match status" value="1"/>
</dbReference>
<dbReference type="Gene3D" id="1.10.287.130">
    <property type="match status" value="1"/>
</dbReference>
<proteinExistence type="predicted"/>
<evidence type="ECO:0000256" key="4">
    <source>
        <dbReference type="ARBA" id="ARBA00022679"/>
    </source>
</evidence>
<keyword evidence="4" id="KW-0808">Transferase</keyword>
<dbReference type="SUPFAM" id="SSF47384">
    <property type="entry name" value="Homodimeric domain of signal transducing histidine kinase"/>
    <property type="match status" value="1"/>
</dbReference>
<keyword evidence="9" id="KW-1133">Transmembrane helix</keyword>
<dbReference type="Gene3D" id="3.30.565.10">
    <property type="entry name" value="Histidine kinase-like ATPase, C-terminal domain"/>
    <property type="match status" value="1"/>
</dbReference>
<comment type="caution">
    <text evidence="11">The sequence shown here is derived from an EMBL/GenBank/DDBJ whole genome shotgun (WGS) entry which is preliminary data.</text>
</comment>
<reference evidence="11" key="1">
    <citation type="journal article" date="2019" name="PLoS Negl. Trop. Dis.">
        <title>Revisiting the worldwide diversity of Leptospira species in the environment.</title>
        <authorList>
            <person name="Vincent A.T."/>
            <person name="Schiettekatte O."/>
            <person name="Bourhy P."/>
            <person name="Veyrier F.J."/>
            <person name="Picardeau M."/>
        </authorList>
    </citation>
    <scope>NUCLEOTIDE SEQUENCE [LARGE SCALE GENOMIC DNA]</scope>
    <source>
        <strain evidence="11">201800299</strain>
    </source>
</reference>
<evidence type="ECO:0000313" key="12">
    <source>
        <dbReference type="Proteomes" id="UP000298277"/>
    </source>
</evidence>
<evidence type="ECO:0000256" key="9">
    <source>
        <dbReference type="SAM" id="Phobius"/>
    </source>
</evidence>
<evidence type="ECO:0000259" key="10">
    <source>
        <dbReference type="PROSITE" id="PS50109"/>
    </source>
</evidence>
<organism evidence="11 12">
    <name type="scientific">Leptospira gomenensis</name>
    <dbReference type="NCBI Taxonomy" id="2484974"/>
    <lineage>
        <taxon>Bacteria</taxon>
        <taxon>Pseudomonadati</taxon>
        <taxon>Spirochaetota</taxon>
        <taxon>Spirochaetia</taxon>
        <taxon>Leptospirales</taxon>
        <taxon>Leptospiraceae</taxon>
        <taxon>Leptospira</taxon>
    </lineage>
</organism>
<feature type="transmembrane region" description="Helical" evidence="9">
    <location>
        <begin position="49"/>
        <end position="67"/>
    </location>
</feature>
<keyword evidence="6" id="KW-0418">Kinase</keyword>
<dbReference type="AlphaFoldDB" id="A0A5F1Y750"/>
<feature type="transmembrane region" description="Helical" evidence="9">
    <location>
        <begin position="231"/>
        <end position="253"/>
    </location>
</feature>
<feature type="transmembrane region" description="Helical" evidence="9">
    <location>
        <begin position="111"/>
        <end position="131"/>
    </location>
</feature>
<keyword evidence="7" id="KW-0067">ATP-binding</keyword>
<dbReference type="EC" id="2.7.13.3" evidence="2"/>
<evidence type="ECO:0000256" key="5">
    <source>
        <dbReference type="ARBA" id="ARBA00022741"/>
    </source>
</evidence>
<name>A0A5F1Y750_9LEPT</name>
<keyword evidence="8" id="KW-0902">Two-component regulatory system</keyword>
<evidence type="ECO:0000256" key="6">
    <source>
        <dbReference type="ARBA" id="ARBA00022777"/>
    </source>
</evidence>
<dbReference type="Proteomes" id="UP000298277">
    <property type="component" value="Unassembled WGS sequence"/>
</dbReference>
<evidence type="ECO:0000313" key="11">
    <source>
        <dbReference type="EMBL" id="TGK29455.1"/>
    </source>
</evidence>
<dbReference type="InterPro" id="IPR003594">
    <property type="entry name" value="HATPase_dom"/>
</dbReference>
<comment type="catalytic activity">
    <reaction evidence="1">
        <text>ATP + protein L-histidine = ADP + protein N-phospho-L-histidine.</text>
        <dbReference type="EC" id="2.7.13.3"/>
    </reaction>
</comment>
<dbReference type="SUPFAM" id="SSF55874">
    <property type="entry name" value="ATPase domain of HSP90 chaperone/DNA topoisomerase II/histidine kinase"/>
    <property type="match status" value="1"/>
</dbReference>
<keyword evidence="3" id="KW-0597">Phosphoprotein</keyword>
<evidence type="ECO:0000256" key="7">
    <source>
        <dbReference type="ARBA" id="ARBA00022840"/>
    </source>
</evidence>
<sequence length="705" mass="78862">MSKQITQSQPVLSKSGLWILGIGSILTALAFFGNYRFEDKITDRLLDNIHWTISYVCAAALAWIGFFSAEGGIRRFRRWFALGLTLNALGQLSWAIQVYLDYYVIPTPSDFLFPLVPPCFVVGFYIIVIEYNKVRIRFALLDAAGLVTAILAFSLAFYLPQREGVGVFQLLPLINHPVAFLTAAALGILLIPLLKLRPDFSWFVFLLGMGGTGLCWLLWNAHFIVEIPPDGTILNAGFSVAALILGYGTLTWFPEFNTNPLWENRFEAILRLLPLFEVVASSVTVVLAATLPGIPEGVRIVTWTGTAIVIVIASFRQTFLVSEMRETEHRIRLINEDLEGIVAKRTGELQTVNRYLVTKNEQVLTAIDELRSAQKQLIRSEKMAVLGQLVAGIAHELNTPLGAIVSSNEGIRSVLSNSWENLLRDYSGFSEKEKRIWERFFKKGISPREFFDTKEERAKRKRISILLNEVGVPESMRLADILTDLGFESDEVSEIALSAEDKRKLLPIAQNALSLSGLARASLTIEKAAERASLVIQALKEYAYKDRSGTAMAPVDVRKQLETVLTLYYSKYKTDVEIVRDMPDSSFVWGNAEALTQVWTNLIGNALYAMNYKGRIKISCKQKDRSWEIAVQDSGTGIEDSIRDRIFEPFFTTKPSGAGTGLGLDICRRIVEDHSGRITFQTSEQGTTFFVTLPAGDREETQHVS</sequence>
<dbReference type="RefSeq" id="WP_135591671.1">
    <property type="nucleotide sequence ID" value="NZ_RQEZ01000053.1"/>
</dbReference>
<protein>
    <recommendedName>
        <fullName evidence="2">histidine kinase</fullName>
        <ecNumber evidence="2">2.7.13.3</ecNumber>
    </recommendedName>
</protein>
<feature type="domain" description="Histidine kinase" evidence="10">
    <location>
        <begin position="392"/>
        <end position="697"/>
    </location>
</feature>
<feature type="transmembrane region" description="Helical" evidence="9">
    <location>
        <begin position="300"/>
        <end position="322"/>
    </location>
</feature>
<evidence type="ECO:0000256" key="2">
    <source>
        <dbReference type="ARBA" id="ARBA00012438"/>
    </source>
</evidence>
<keyword evidence="12" id="KW-1185">Reference proteome</keyword>
<accession>A0A5F1Y750</accession>
<feature type="transmembrane region" description="Helical" evidence="9">
    <location>
        <begin position="174"/>
        <end position="193"/>
    </location>
</feature>
<dbReference type="CDD" id="cd00082">
    <property type="entry name" value="HisKA"/>
    <property type="match status" value="1"/>
</dbReference>
<dbReference type="GO" id="GO:0005524">
    <property type="term" value="F:ATP binding"/>
    <property type="evidence" value="ECO:0007669"/>
    <property type="project" value="UniProtKB-KW"/>
</dbReference>
<feature type="transmembrane region" description="Helical" evidence="9">
    <location>
        <begin position="79"/>
        <end position="99"/>
    </location>
</feature>
<feature type="transmembrane region" description="Helical" evidence="9">
    <location>
        <begin position="138"/>
        <end position="159"/>
    </location>
</feature>
<keyword evidence="5" id="KW-0547">Nucleotide-binding</keyword>
<dbReference type="InterPro" id="IPR004358">
    <property type="entry name" value="Sig_transdc_His_kin-like_C"/>
</dbReference>
<dbReference type="Pfam" id="PF02518">
    <property type="entry name" value="HATPase_c"/>
    <property type="match status" value="1"/>
</dbReference>
<keyword evidence="9" id="KW-0812">Transmembrane</keyword>
<evidence type="ECO:0000256" key="8">
    <source>
        <dbReference type="ARBA" id="ARBA00023012"/>
    </source>
</evidence>
<dbReference type="EMBL" id="RQFA01000072">
    <property type="protein sequence ID" value="TGK29455.1"/>
    <property type="molecule type" value="Genomic_DNA"/>
</dbReference>
<gene>
    <name evidence="11" type="ORF">EHQ17_15885</name>
</gene>
<feature type="transmembrane region" description="Helical" evidence="9">
    <location>
        <begin position="16"/>
        <end position="37"/>
    </location>
</feature>